<reference evidence="1 2" key="1">
    <citation type="submission" date="2019-03" db="EMBL/GenBank/DDBJ databases">
        <title>Genomic Encyclopedia of Type Strains, Phase IV (KMG-IV): sequencing the most valuable type-strain genomes for metagenomic binning, comparative biology and taxonomic classification.</title>
        <authorList>
            <person name="Goeker M."/>
        </authorList>
    </citation>
    <scope>NUCLEOTIDE SEQUENCE [LARGE SCALE GENOMIC DNA]</scope>
    <source>
        <strain evidence="1 2">DSM 101483</strain>
    </source>
</reference>
<dbReference type="AlphaFoldDB" id="A0AA94PRE8"/>
<proteinExistence type="predicted"/>
<protein>
    <submittedName>
        <fullName evidence="1">Uncharacterized protein</fullName>
    </submittedName>
</protein>
<accession>A0AA94PRE8</accession>
<organism evidence="1 2">
    <name type="scientific">Pseudodesulfovibrio indicus</name>
    <dbReference type="NCBI Taxonomy" id="1716143"/>
    <lineage>
        <taxon>Bacteria</taxon>
        <taxon>Pseudomonadati</taxon>
        <taxon>Thermodesulfobacteriota</taxon>
        <taxon>Desulfovibrionia</taxon>
        <taxon>Desulfovibrionales</taxon>
        <taxon>Desulfovibrionaceae</taxon>
    </lineage>
</organism>
<evidence type="ECO:0000313" key="1">
    <source>
        <dbReference type="EMBL" id="TDT92012.1"/>
    </source>
</evidence>
<evidence type="ECO:0000313" key="2">
    <source>
        <dbReference type="Proteomes" id="UP000295506"/>
    </source>
</evidence>
<sequence>MAVLFPPTKPDLASGGVGAEHDGTVYTLRGDLEKVGDELGVFTHIDPAESRKAPATMGVHMKKRDTRAQSPLQRLADSLGSHHGPDGVIPEIIRIFDRPIIAGENEHIIPRCGKPCCNEPHTLMRECMRTAEVHVDTPQEFGSALEDYLHATPRKCAHKMAGQACSAFTPCHEGAHQLLPKT</sequence>
<gene>
    <name evidence="1" type="ORF">EDC59_101416</name>
</gene>
<name>A0AA94PRE8_9BACT</name>
<comment type="caution">
    <text evidence="1">The sequence shown here is derived from an EMBL/GenBank/DDBJ whole genome shotgun (WGS) entry which is preliminary data.</text>
</comment>
<dbReference type="EMBL" id="SOBK01000001">
    <property type="protein sequence ID" value="TDT92012.1"/>
    <property type="molecule type" value="Genomic_DNA"/>
</dbReference>
<dbReference type="Proteomes" id="UP000295506">
    <property type="component" value="Unassembled WGS sequence"/>
</dbReference>